<dbReference type="Pfam" id="PF09949">
    <property type="entry name" value="APP1_cat"/>
    <property type="match status" value="1"/>
</dbReference>
<evidence type="ECO:0000313" key="2">
    <source>
        <dbReference type="EMBL" id="MFC0321300.1"/>
    </source>
</evidence>
<dbReference type="PANTHER" id="PTHR28208:SF3">
    <property type="entry name" value="PHOSPHATIDATE PHOSPHATASE APP1"/>
    <property type="match status" value="1"/>
</dbReference>
<dbReference type="RefSeq" id="WP_242627394.1">
    <property type="nucleotide sequence ID" value="NZ_JBHLWO010000005.1"/>
</dbReference>
<proteinExistence type="predicted"/>
<keyword evidence="3" id="KW-1185">Reference proteome</keyword>
<gene>
    <name evidence="2" type="ORF">ACFFI0_23490</name>
</gene>
<comment type="caution">
    <text evidence="2">The sequence shown here is derived from an EMBL/GenBank/DDBJ whole genome shotgun (WGS) entry which is preliminary data.</text>
</comment>
<dbReference type="EMBL" id="JBHLWO010000005">
    <property type="protein sequence ID" value="MFC0321300.1"/>
    <property type="molecule type" value="Genomic_DNA"/>
</dbReference>
<reference evidence="2 3" key="1">
    <citation type="submission" date="2024-09" db="EMBL/GenBank/DDBJ databases">
        <authorList>
            <person name="Sun Q."/>
            <person name="Mori K."/>
        </authorList>
    </citation>
    <scope>NUCLEOTIDE SEQUENCE [LARGE SCALE GENOMIC DNA]</scope>
    <source>
        <strain evidence="2 3">CCM 7765</strain>
    </source>
</reference>
<organism evidence="2 3">
    <name type="scientific">Olivibacter oleidegradans</name>
    <dbReference type="NCBI Taxonomy" id="760123"/>
    <lineage>
        <taxon>Bacteria</taxon>
        <taxon>Pseudomonadati</taxon>
        <taxon>Bacteroidota</taxon>
        <taxon>Sphingobacteriia</taxon>
        <taxon>Sphingobacteriales</taxon>
        <taxon>Sphingobacteriaceae</taxon>
        <taxon>Olivibacter</taxon>
    </lineage>
</organism>
<dbReference type="Proteomes" id="UP001589774">
    <property type="component" value="Unassembled WGS sequence"/>
</dbReference>
<dbReference type="PANTHER" id="PTHR28208">
    <property type="entry name" value="PHOSPHATIDATE PHOSPHATASE APP1"/>
    <property type="match status" value="1"/>
</dbReference>
<dbReference type="InterPro" id="IPR019236">
    <property type="entry name" value="APP1_cat"/>
</dbReference>
<accession>A0ABV6HQY5</accession>
<protein>
    <submittedName>
        <fullName evidence="2">App1 family protein</fullName>
    </submittedName>
</protein>
<feature type="domain" description="Phosphatidate phosphatase APP1 catalytic" evidence="1">
    <location>
        <begin position="126"/>
        <end position="281"/>
    </location>
</feature>
<evidence type="ECO:0000259" key="1">
    <source>
        <dbReference type="Pfam" id="PF09949"/>
    </source>
</evidence>
<dbReference type="InterPro" id="IPR052935">
    <property type="entry name" value="Mg2+_PAP"/>
</dbReference>
<evidence type="ECO:0000313" key="3">
    <source>
        <dbReference type="Proteomes" id="UP001589774"/>
    </source>
</evidence>
<sequence length="334" mass="38851">MMGTSVEIKIYNGYGHSKNLVVYGHVLKRKPKKASDFSKDGWKHTLSLLKLFFVRPVGSVRLRLHFYDQVIETIAEPDGFFKFKWASDIHLDPGLHDLKIGLVGKEELHGFTQGKVYVPHSTQYVFVSDIDDTVLISHSATVLRRLRELLIKNAHRRKLFSDHVLWYNLLSRSGTEMRHLNPFFYVSSSEWNLYDYLQSIFAHNKLPHGSFLLSHFKRWFDFFKTGKTGHDDKYRRISRLLRVFPKQKFVLIGDNSQRDPIIYAALAKDHPDRIAAIYIRNIKPKKAAITLQLFKNLQETEIQTCLFNTNREAIKHAVSIGLICQTDMEELTGF</sequence>
<name>A0ABV6HQY5_9SPHI</name>